<proteinExistence type="predicted"/>
<dbReference type="InterPro" id="IPR040256">
    <property type="entry name" value="At4g02000-like"/>
</dbReference>
<organism evidence="1">
    <name type="scientific">Sesamum latifolium</name>
    <dbReference type="NCBI Taxonomy" id="2727402"/>
    <lineage>
        <taxon>Eukaryota</taxon>
        <taxon>Viridiplantae</taxon>
        <taxon>Streptophyta</taxon>
        <taxon>Embryophyta</taxon>
        <taxon>Tracheophyta</taxon>
        <taxon>Spermatophyta</taxon>
        <taxon>Magnoliopsida</taxon>
        <taxon>eudicotyledons</taxon>
        <taxon>Gunneridae</taxon>
        <taxon>Pentapetalae</taxon>
        <taxon>asterids</taxon>
        <taxon>lamiids</taxon>
        <taxon>Lamiales</taxon>
        <taxon>Pedaliaceae</taxon>
        <taxon>Sesamum</taxon>
    </lineage>
</organism>
<name>A0AAW2X6N4_9LAMI</name>
<protein>
    <recommendedName>
        <fullName evidence="2">DUF4283 domain-containing protein</fullName>
    </recommendedName>
</protein>
<dbReference type="PANTHER" id="PTHR31286">
    <property type="entry name" value="GLYCINE-RICH CELL WALL STRUCTURAL PROTEIN 1.8-LIKE"/>
    <property type="match status" value="1"/>
</dbReference>
<reference evidence="1" key="2">
    <citation type="journal article" date="2024" name="Plant">
        <title>Genomic evolution and insights into agronomic trait innovations of Sesamum species.</title>
        <authorList>
            <person name="Miao H."/>
            <person name="Wang L."/>
            <person name="Qu L."/>
            <person name="Liu H."/>
            <person name="Sun Y."/>
            <person name="Le M."/>
            <person name="Wang Q."/>
            <person name="Wei S."/>
            <person name="Zheng Y."/>
            <person name="Lin W."/>
            <person name="Duan Y."/>
            <person name="Cao H."/>
            <person name="Xiong S."/>
            <person name="Wang X."/>
            <person name="Wei L."/>
            <person name="Li C."/>
            <person name="Ma Q."/>
            <person name="Ju M."/>
            <person name="Zhao R."/>
            <person name="Li G."/>
            <person name="Mu C."/>
            <person name="Tian Q."/>
            <person name="Mei H."/>
            <person name="Zhang T."/>
            <person name="Gao T."/>
            <person name="Zhang H."/>
        </authorList>
    </citation>
    <scope>NUCLEOTIDE SEQUENCE</scope>
    <source>
        <strain evidence="1">KEN1</strain>
    </source>
</reference>
<evidence type="ECO:0000313" key="1">
    <source>
        <dbReference type="EMBL" id="KAL0449135.1"/>
    </source>
</evidence>
<dbReference type="AlphaFoldDB" id="A0AAW2X6N4"/>
<sequence>MASTSSNSNRRQTWKKLLKGPWLFQGQPIMLQRWEPGMALKKHKHREVPIMIKLRHLPVEYWMDDGLRIVVSGVGKPLYPDIITKACTRLNFARVCILLDISSKLPKHVIIMVPKEDRGEVP</sequence>
<reference evidence="1" key="1">
    <citation type="submission" date="2020-06" db="EMBL/GenBank/DDBJ databases">
        <authorList>
            <person name="Li T."/>
            <person name="Hu X."/>
            <person name="Zhang T."/>
            <person name="Song X."/>
            <person name="Zhang H."/>
            <person name="Dai N."/>
            <person name="Sheng W."/>
            <person name="Hou X."/>
            <person name="Wei L."/>
        </authorList>
    </citation>
    <scope>NUCLEOTIDE SEQUENCE</scope>
    <source>
        <strain evidence="1">KEN1</strain>
        <tissue evidence="1">Leaf</tissue>
    </source>
</reference>
<dbReference type="EMBL" id="JACGWN010000005">
    <property type="protein sequence ID" value="KAL0449135.1"/>
    <property type="molecule type" value="Genomic_DNA"/>
</dbReference>
<gene>
    <name evidence="1" type="ORF">Slati_1469900</name>
</gene>
<evidence type="ECO:0008006" key="2">
    <source>
        <dbReference type="Google" id="ProtNLM"/>
    </source>
</evidence>
<dbReference type="PANTHER" id="PTHR31286:SF165">
    <property type="entry name" value="DUF4283 DOMAIN-CONTAINING PROTEIN"/>
    <property type="match status" value="1"/>
</dbReference>
<accession>A0AAW2X6N4</accession>
<comment type="caution">
    <text evidence="1">The sequence shown here is derived from an EMBL/GenBank/DDBJ whole genome shotgun (WGS) entry which is preliminary data.</text>
</comment>